<dbReference type="Proteomes" id="UP001165121">
    <property type="component" value="Unassembled WGS sequence"/>
</dbReference>
<keyword evidence="3" id="KW-1185">Reference proteome</keyword>
<accession>A0A9W6UCW3</accession>
<name>A0A9W6UCW3_9STRA</name>
<protein>
    <submittedName>
        <fullName evidence="2">Unnamed protein product</fullName>
    </submittedName>
</protein>
<organism evidence="2 3">
    <name type="scientific">Phytophthora fragariaefolia</name>
    <dbReference type="NCBI Taxonomy" id="1490495"/>
    <lineage>
        <taxon>Eukaryota</taxon>
        <taxon>Sar</taxon>
        <taxon>Stramenopiles</taxon>
        <taxon>Oomycota</taxon>
        <taxon>Peronosporomycetes</taxon>
        <taxon>Peronosporales</taxon>
        <taxon>Peronosporaceae</taxon>
        <taxon>Phytophthora</taxon>
    </lineage>
</organism>
<reference evidence="2" key="1">
    <citation type="submission" date="2023-04" db="EMBL/GenBank/DDBJ databases">
        <title>Phytophthora fragariaefolia NBRC 109709.</title>
        <authorList>
            <person name="Ichikawa N."/>
            <person name="Sato H."/>
            <person name="Tonouchi N."/>
        </authorList>
    </citation>
    <scope>NUCLEOTIDE SEQUENCE</scope>
    <source>
        <strain evidence="2">NBRC 109709</strain>
    </source>
</reference>
<gene>
    <name evidence="2" type="ORF">Pfra01_000645900</name>
</gene>
<feature type="region of interest" description="Disordered" evidence="1">
    <location>
        <begin position="110"/>
        <end position="134"/>
    </location>
</feature>
<feature type="compositionally biased region" description="Polar residues" evidence="1">
    <location>
        <begin position="119"/>
        <end position="134"/>
    </location>
</feature>
<proteinExistence type="predicted"/>
<comment type="caution">
    <text evidence="2">The sequence shown here is derived from an EMBL/GenBank/DDBJ whole genome shotgun (WGS) entry which is preliminary data.</text>
</comment>
<evidence type="ECO:0000313" key="3">
    <source>
        <dbReference type="Proteomes" id="UP001165121"/>
    </source>
</evidence>
<evidence type="ECO:0000256" key="1">
    <source>
        <dbReference type="SAM" id="MobiDB-lite"/>
    </source>
</evidence>
<dbReference type="EMBL" id="BSXT01000547">
    <property type="protein sequence ID" value="GMF29796.1"/>
    <property type="molecule type" value="Genomic_DNA"/>
</dbReference>
<evidence type="ECO:0000313" key="2">
    <source>
        <dbReference type="EMBL" id="GMF29796.1"/>
    </source>
</evidence>
<dbReference type="AlphaFoldDB" id="A0A9W6UCW3"/>
<sequence>MKSIGISHRIFNSILFIWQKATGTDGDGRKRLRATVWNGCGDGEGRVEERLQSVACGGGDGAVEAAAGENSASDCGGGEDISNVGLTSVASGDSDENTIGKRLTVLGHGAWTSRREQVPTETQSYTSNGSRTIPRTYRASTAPTISAAEESATLNAVENETIAAGPMLPGIIVPGMSSSAGGAHRTSSARPPLIPGHYVDTMHLCAAEEDDTAQVEDDIDDMEECMEMFDPPMELPTSISEVEAIKIMSVDSQAHTEEPAGLY</sequence>